<keyword evidence="1" id="KW-0472">Membrane</keyword>
<dbReference type="Pfam" id="PF13129">
    <property type="entry name" value="DUF3953"/>
    <property type="match status" value="1"/>
</dbReference>
<accession>A0ABU8FKN8</accession>
<organism evidence="2 3">
    <name type="scientific">Bacillus bruguierae</name>
    <dbReference type="NCBI Taxonomy" id="3127667"/>
    <lineage>
        <taxon>Bacteria</taxon>
        <taxon>Bacillati</taxon>
        <taxon>Bacillota</taxon>
        <taxon>Bacilli</taxon>
        <taxon>Bacillales</taxon>
        <taxon>Bacillaceae</taxon>
        <taxon>Bacillus</taxon>
    </lineage>
</organism>
<feature type="transmembrane region" description="Helical" evidence="1">
    <location>
        <begin position="54"/>
        <end position="72"/>
    </location>
</feature>
<sequence>MLKILRITFPIITLLLGAFGFFTDNIPFILPYMLISLGLMCFISSIAEFQKQQTAAGIFLFLTGAFTLYVPLSQFFR</sequence>
<protein>
    <submittedName>
        <fullName evidence="2">DUF3953 domain-containing protein</fullName>
    </submittedName>
</protein>
<name>A0ABU8FKN8_9BACI</name>
<gene>
    <name evidence="2" type="ORF">WAZ07_18590</name>
</gene>
<dbReference type="RefSeq" id="WP_336473627.1">
    <property type="nucleotide sequence ID" value="NZ_JBAWSX010000012.1"/>
</dbReference>
<dbReference type="EMBL" id="JBAWSX010000012">
    <property type="protein sequence ID" value="MEI4803258.1"/>
    <property type="molecule type" value="Genomic_DNA"/>
</dbReference>
<evidence type="ECO:0000256" key="1">
    <source>
        <dbReference type="SAM" id="Phobius"/>
    </source>
</evidence>
<proteinExistence type="predicted"/>
<evidence type="ECO:0000313" key="2">
    <source>
        <dbReference type="EMBL" id="MEI4803258.1"/>
    </source>
</evidence>
<evidence type="ECO:0000313" key="3">
    <source>
        <dbReference type="Proteomes" id="UP001372526"/>
    </source>
</evidence>
<keyword evidence="1" id="KW-1133">Transmembrane helix</keyword>
<feature type="transmembrane region" description="Helical" evidence="1">
    <location>
        <begin position="7"/>
        <end position="23"/>
    </location>
</feature>
<dbReference type="InterPro" id="IPR025018">
    <property type="entry name" value="DUF3953"/>
</dbReference>
<keyword evidence="3" id="KW-1185">Reference proteome</keyword>
<dbReference type="Proteomes" id="UP001372526">
    <property type="component" value="Unassembled WGS sequence"/>
</dbReference>
<comment type="caution">
    <text evidence="2">The sequence shown here is derived from an EMBL/GenBank/DDBJ whole genome shotgun (WGS) entry which is preliminary data.</text>
</comment>
<reference evidence="2 3" key="1">
    <citation type="submission" date="2024-01" db="EMBL/GenBank/DDBJ databases">
        <title>Seven novel Bacillus-like species.</title>
        <authorList>
            <person name="Liu G."/>
        </authorList>
    </citation>
    <scope>NUCLEOTIDE SEQUENCE [LARGE SCALE GENOMIC DNA]</scope>
    <source>
        <strain evidence="2 3">FJAT-51639</strain>
    </source>
</reference>
<feature type="transmembrane region" description="Helical" evidence="1">
    <location>
        <begin position="29"/>
        <end position="47"/>
    </location>
</feature>
<keyword evidence="1" id="KW-0812">Transmembrane</keyword>